<reference evidence="1 2" key="1">
    <citation type="journal article" date="2013" name="Genome Announc.">
        <title>Genome Sequence of the Polycyclic Aromatic Hydrocarbon-Degrading Bacterium Strain Marinobacter nanhaiticus D15-8WT.</title>
        <authorList>
            <person name="Cui Z."/>
            <person name="Gao W."/>
            <person name="Li Q."/>
            <person name="Xu G."/>
            <person name="Zheng L."/>
        </authorList>
    </citation>
    <scope>NUCLEOTIDE SEQUENCE [LARGE SCALE GENOMIC DNA]</scope>
    <source>
        <strain evidence="1 2">D15-8W</strain>
    </source>
</reference>
<gene>
    <name evidence="1" type="ORF">J057_01725</name>
</gene>
<name>N6W330_9GAMM</name>
<comment type="caution">
    <text evidence="1">The sequence shown here is derived from an EMBL/GenBank/DDBJ whole genome shotgun (WGS) entry which is preliminary data.</text>
</comment>
<evidence type="ECO:0000313" key="2">
    <source>
        <dbReference type="Proteomes" id="UP000013165"/>
    </source>
</evidence>
<proteinExistence type="predicted"/>
<evidence type="ECO:0000313" key="1">
    <source>
        <dbReference type="EMBL" id="ENO16950.1"/>
    </source>
</evidence>
<accession>N6W330</accession>
<dbReference type="EMBL" id="APLQ01000008">
    <property type="protein sequence ID" value="ENO16950.1"/>
    <property type="molecule type" value="Genomic_DNA"/>
</dbReference>
<dbReference type="STRING" id="626887.J057_01725"/>
<keyword evidence="2" id="KW-1185">Reference proteome</keyword>
<dbReference type="AlphaFoldDB" id="N6W330"/>
<dbReference type="Proteomes" id="UP000013165">
    <property type="component" value="Unassembled WGS sequence"/>
</dbReference>
<dbReference type="HOGENOM" id="CLU_2206872_0_0_6"/>
<dbReference type="PATRIC" id="fig|626887.3.peg.325"/>
<dbReference type="RefSeq" id="WP_004582890.1">
    <property type="nucleotide sequence ID" value="NZ_AP028878.1"/>
</dbReference>
<organism evidence="1 2">
    <name type="scientific">Marinobacter nanhaiticus D15-8W</name>
    <dbReference type="NCBI Taxonomy" id="626887"/>
    <lineage>
        <taxon>Bacteria</taxon>
        <taxon>Pseudomonadati</taxon>
        <taxon>Pseudomonadota</taxon>
        <taxon>Gammaproteobacteria</taxon>
        <taxon>Pseudomonadales</taxon>
        <taxon>Marinobacteraceae</taxon>
        <taxon>Marinobacter</taxon>
    </lineage>
</organism>
<protein>
    <submittedName>
        <fullName evidence="1">Uncharacterized protein</fullName>
    </submittedName>
</protein>
<sequence length="107" mass="10782">MPGQQYATTPTYDRGVLPVSDGADVTAGASSSAVGPLNASTQAVRFSVSGANCRILFGGSGVTVTASTGYQFVDGLIDVIQVPGGATHFAIIREGATDANVNYVELG</sequence>